<evidence type="ECO:0000313" key="2">
    <source>
        <dbReference type="Proteomes" id="UP001055072"/>
    </source>
</evidence>
<evidence type="ECO:0000313" key="1">
    <source>
        <dbReference type="EMBL" id="KAI0086238.1"/>
    </source>
</evidence>
<dbReference type="Proteomes" id="UP001055072">
    <property type="component" value="Unassembled WGS sequence"/>
</dbReference>
<comment type="caution">
    <text evidence="1">The sequence shown here is derived from an EMBL/GenBank/DDBJ whole genome shotgun (WGS) entry which is preliminary data.</text>
</comment>
<keyword evidence="2" id="KW-1185">Reference proteome</keyword>
<dbReference type="EMBL" id="MU274925">
    <property type="protein sequence ID" value="KAI0086238.1"/>
    <property type="molecule type" value="Genomic_DNA"/>
</dbReference>
<name>A0ACB8TW13_9APHY</name>
<organism evidence="1 2">
    <name type="scientific">Irpex rosettiformis</name>
    <dbReference type="NCBI Taxonomy" id="378272"/>
    <lineage>
        <taxon>Eukaryota</taxon>
        <taxon>Fungi</taxon>
        <taxon>Dikarya</taxon>
        <taxon>Basidiomycota</taxon>
        <taxon>Agaricomycotina</taxon>
        <taxon>Agaricomycetes</taxon>
        <taxon>Polyporales</taxon>
        <taxon>Irpicaceae</taxon>
        <taxon>Irpex</taxon>
    </lineage>
</organism>
<proteinExistence type="predicted"/>
<gene>
    <name evidence="1" type="ORF">BDY19DRAFT_895174</name>
</gene>
<protein>
    <submittedName>
        <fullName evidence="1">Cytochrome P450</fullName>
    </submittedName>
</protein>
<reference evidence="1" key="1">
    <citation type="journal article" date="2021" name="Environ. Microbiol.">
        <title>Gene family expansions and transcriptome signatures uncover fungal adaptations to wood decay.</title>
        <authorList>
            <person name="Hage H."/>
            <person name="Miyauchi S."/>
            <person name="Viragh M."/>
            <person name="Drula E."/>
            <person name="Min B."/>
            <person name="Chaduli D."/>
            <person name="Navarro D."/>
            <person name="Favel A."/>
            <person name="Norest M."/>
            <person name="Lesage-Meessen L."/>
            <person name="Balint B."/>
            <person name="Merenyi Z."/>
            <person name="de Eugenio L."/>
            <person name="Morin E."/>
            <person name="Martinez A.T."/>
            <person name="Baldrian P."/>
            <person name="Stursova M."/>
            <person name="Martinez M.J."/>
            <person name="Novotny C."/>
            <person name="Magnuson J.K."/>
            <person name="Spatafora J.W."/>
            <person name="Maurice S."/>
            <person name="Pangilinan J."/>
            <person name="Andreopoulos W."/>
            <person name="LaButti K."/>
            <person name="Hundley H."/>
            <person name="Na H."/>
            <person name="Kuo A."/>
            <person name="Barry K."/>
            <person name="Lipzen A."/>
            <person name="Henrissat B."/>
            <person name="Riley R."/>
            <person name="Ahrendt S."/>
            <person name="Nagy L.G."/>
            <person name="Grigoriev I.V."/>
            <person name="Martin F."/>
            <person name="Rosso M.N."/>
        </authorList>
    </citation>
    <scope>NUCLEOTIDE SEQUENCE</scope>
    <source>
        <strain evidence="1">CBS 384.51</strain>
    </source>
</reference>
<accession>A0ACB8TW13</accession>
<sequence length="512" mass="57769">MTNTQLLLDAGLVLAALGLLAHFTRRKQPAPYPPGPKGYPIIGNLLDMPTKLPWITYMQWGQKFGDIVHVNVVGEHVVVLNSAKQAAALLNKKSSITADRPTLEMASEQLGWKNALALTPYGHRFREYRKYFHMTMGTKSLVERHYDLMIEENRKFLRRVLHSKEDIGVEIRKNAGAIILKLAYGYYIDEDNDSIVHLVERAMDTLAAGTTPGAWFVDYFPFLRYLPSWVPGAGFKKQAKWMKELVSDMASVPYELTKQKIESNVELPPNLMSDCIDTKKLDADTEYHIKWAAASIYSGGADTTVSAIHSFILAITLYPEVQKRAQAEIDLVVGNDRFPTFEDRAQLPYIEAIVKEIFRWKPLAPTTLPHRMMEDVIHEGYLIPKGTSVFGNIWYAWAIFYDPEAYPNPEVFDPSRHVTETGEPTDGPNVYDVCFGYGRRICPGMHFADASVFIWCAMILAVYDVSKAVENGKPVEPVDAYTTGAVSHPKPFKYAIKPRSDKAERLILSLDS</sequence>